<dbReference type="EMBL" id="UINC01150097">
    <property type="protein sequence ID" value="SVD42967.1"/>
    <property type="molecule type" value="Genomic_DNA"/>
</dbReference>
<sequence length="41" mass="4731">RHYLDLNLNKLSSRPVSSGMVIVQLKTEKEQAVKKCVLLKY</sequence>
<reference evidence="1" key="1">
    <citation type="submission" date="2018-05" db="EMBL/GenBank/DDBJ databases">
        <authorList>
            <person name="Lanie J.A."/>
            <person name="Ng W.-L."/>
            <person name="Kazmierczak K.M."/>
            <person name="Andrzejewski T.M."/>
            <person name="Davidsen T.M."/>
            <person name="Wayne K.J."/>
            <person name="Tettelin H."/>
            <person name="Glass J.I."/>
            <person name="Rusch D."/>
            <person name="Podicherti R."/>
            <person name="Tsui H.-C.T."/>
            <person name="Winkler M.E."/>
        </authorList>
    </citation>
    <scope>NUCLEOTIDE SEQUENCE</scope>
</reference>
<gene>
    <name evidence="1" type="ORF">METZ01_LOCUS395821</name>
</gene>
<proteinExistence type="predicted"/>
<accession>A0A382V957</accession>
<dbReference type="AlphaFoldDB" id="A0A382V957"/>
<protein>
    <submittedName>
        <fullName evidence="1">Uncharacterized protein</fullName>
    </submittedName>
</protein>
<feature type="non-terminal residue" evidence="1">
    <location>
        <position position="1"/>
    </location>
</feature>
<evidence type="ECO:0000313" key="1">
    <source>
        <dbReference type="EMBL" id="SVD42967.1"/>
    </source>
</evidence>
<name>A0A382V957_9ZZZZ</name>
<organism evidence="1">
    <name type="scientific">marine metagenome</name>
    <dbReference type="NCBI Taxonomy" id="408172"/>
    <lineage>
        <taxon>unclassified sequences</taxon>
        <taxon>metagenomes</taxon>
        <taxon>ecological metagenomes</taxon>
    </lineage>
</organism>